<accession>M2AUT8</accession>
<proteinExistence type="predicted"/>
<evidence type="ECO:0000313" key="2">
    <source>
        <dbReference type="Proteomes" id="UP000011529"/>
    </source>
</evidence>
<gene>
    <name evidence="1" type="ORF">RE6C_02827</name>
</gene>
<organism evidence="1 2">
    <name type="scientific">Rhodopirellula europaea 6C</name>
    <dbReference type="NCBI Taxonomy" id="1263867"/>
    <lineage>
        <taxon>Bacteria</taxon>
        <taxon>Pseudomonadati</taxon>
        <taxon>Planctomycetota</taxon>
        <taxon>Planctomycetia</taxon>
        <taxon>Pirellulales</taxon>
        <taxon>Pirellulaceae</taxon>
        <taxon>Rhodopirellula</taxon>
    </lineage>
</organism>
<reference evidence="1" key="2">
    <citation type="journal article" date="2013" name="Mar. Genomics">
        <title>Expression of sulfatases in Rhodopirellula baltica and the diversity of sulfatases in the genus Rhodopirellula.</title>
        <authorList>
            <person name="Wegner C.E."/>
            <person name="Richter-Heitmann T."/>
            <person name="Klindworth A."/>
            <person name="Klockow C."/>
            <person name="Richter M."/>
            <person name="Achstetter T."/>
            <person name="Glockner F.O."/>
            <person name="Harder J."/>
        </authorList>
    </citation>
    <scope>NUCLEOTIDE SEQUENCE [LARGE SCALE GENOMIC DNA]</scope>
    <source>
        <strain evidence="1">6C</strain>
    </source>
</reference>
<protein>
    <submittedName>
        <fullName evidence="1">Uncharacterized protein</fullName>
    </submittedName>
</protein>
<dbReference type="Proteomes" id="UP000011529">
    <property type="component" value="Unassembled WGS sequence"/>
</dbReference>
<keyword evidence="2" id="KW-1185">Reference proteome</keyword>
<comment type="caution">
    <text evidence="1">The sequence shown here is derived from an EMBL/GenBank/DDBJ whole genome shotgun (WGS) entry which is preliminary data.</text>
</comment>
<dbReference type="EMBL" id="ANMO01000120">
    <property type="protein sequence ID" value="EMB16462.1"/>
    <property type="molecule type" value="Genomic_DNA"/>
</dbReference>
<name>M2AUT8_9BACT</name>
<dbReference type="AlphaFoldDB" id="M2AUT8"/>
<reference evidence="1" key="1">
    <citation type="submission" date="2012-11" db="EMBL/GenBank/DDBJ databases">
        <title>Permanent draft genomes of Rhodopirellula europaea strain SH398 and 6C.</title>
        <authorList>
            <person name="Richter M."/>
            <person name="Richter-Heitmann T."/>
            <person name="Frank C."/>
            <person name="Harder J."/>
            <person name="Glockner F.O."/>
        </authorList>
    </citation>
    <scope>NUCLEOTIDE SEQUENCE</scope>
    <source>
        <strain evidence="1">6C</strain>
    </source>
</reference>
<sequence length="55" mass="5895">MPSPIVKSAGTSRLADAGNLQKYIVYSVKKSSGHCIQDIARVSFEHVCETSVTAI</sequence>
<evidence type="ECO:0000313" key="1">
    <source>
        <dbReference type="EMBL" id="EMB16462.1"/>
    </source>
</evidence>